<evidence type="ECO:0000256" key="1">
    <source>
        <dbReference type="SAM" id="MobiDB-lite"/>
    </source>
</evidence>
<keyword evidence="3" id="KW-1185">Reference proteome</keyword>
<dbReference type="PANTHER" id="PTHR34239:SF2">
    <property type="entry name" value="TRANSPOSABLE ELEMENT P TRANSPOSASE_THAP9 CONSERVED DOMAIN-CONTAINING PROTEIN"/>
    <property type="match status" value="1"/>
</dbReference>
<protein>
    <submittedName>
        <fullName evidence="2">Uncharacterized protein</fullName>
    </submittedName>
</protein>
<dbReference type="PANTHER" id="PTHR34239">
    <property type="entry name" value="APPLE DOMAIN-CONTAINING PROTEIN"/>
    <property type="match status" value="1"/>
</dbReference>
<organism evidence="2 3">
    <name type="scientific">Elysia crispata</name>
    <name type="common">lettuce slug</name>
    <dbReference type="NCBI Taxonomy" id="231223"/>
    <lineage>
        <taxon>Eukaryota</taxon>
        <taxon>Metazoa</taxon>
        <taxon>Spiralia</taxon>
        <taxon>Lophotrochozoa</taxon>
        <taxon>Mollusca</taxon>
        <taxon>Gastropoda</taxon>
        <taxon>Heterobranchia</taxon>
        <taxon>Euthyneura</taxon>
        <taxon>Panpulmonata</taxon>
        <taxon>Sacoglossa</taxon>
        <taxon>Placobranchoidea</taxon>
        <taxon>Plakobranchidae</taxon>
        <taxon>Elysia</taxon>
    </lineage>
</organism>
<sequence length="306" mass="33444">MQRDDLGRHLSEAGPSLLETRESTDAAQDTHDKVGYFKFNTLTGTCAPQETNVHQEFASGVEKVLTDGMSKDTLSAHLDKCHPPANCSRLSVLQCNPEIFKNTSQSAKARDIQKALIKGLAAILLAFDDLSAILQPAQSGAMKQIADGVALLAHSSHALDLFRRHVLKEELKEEYSSLCGAAHPVVGALFSPNVQDRVKELNDTLRMARSTQPFHPYSYNRGPCRFPLLGQRQPRRKRGGGYNRGQLQHTPTAPPPAQKADILTETIGLDQVSETNSYSGESKAVFHIEPLLKTNSPKSPATVLTV</sequence>
<gene>
    <name evidence="2" type="ORF">RRG08_006521</name>
</gene>
<comment type="caution">
    <text evidence="2">The sequence shown here is derived from an EMBL/GenBank/DDBJ whole genome shotgun (WGS) entry which is preliminary data.</text>
</comment>
<name>A0AAE1CVL6_9GAST</name>
<dbReference type="AlphaFoldDB" id="A0AAE1CVL6"/>
<feature type="region of interest" description="Disordered" evidence="1">
    <location>
        <begin position="225"/>
        <end position="258"/>
    </location>
</feature>
<dbReference type="Proteomes" id="UP001283361">
    <property type="component" value="Unassembled WGS sequence"/>
</dbReference>
<proteinExistence type="predicted"/>
<evidence type="ECO:0000313" key="3">
    <source>
        <dbReference type="Proteomes" id="UP001283361"/>
    </source>
</evidence>
<accession>A0AAE1CVL6</accession>
<evidence type="ECO:0000313" key="2">
    <source>
        <dbReference type="EMBL" id="KAK3738954.1"/>
    </source>
</evidence>
<feature type="compositionally biased region" description="Basic and acidic residues" evidence="1">
    <location>
        <begin position="1"/>
        <end position="11"/>
    </location>
</feature>
<feature type="region of interest" description="Disordered" evidence="1">
    <location>
        <begin position="1"/>
        <end position="27"/>
    </location>
</feature>
<dbReference type="EMBL" id="JAWDGP010006562">
    <property type="protein sequence ID" value="KAK3738954.1"/>
    <property type="molecule type" value="Genomic_DNA"/>
</dbReference>
<reference evidence="2" key="1">
    <citation type="journal article" date="2023" name="G3 (Bethesda)">
        <title>A reference genome for the long-term kleptoplast-retaining sea slug Elysia crispata morphotype clarki.</title>
        <authorList>
            <person name="Eastman K.E."/>
            <person name="Pendleton A.L."/>
            <person name="Shaikh M.A."/>
            <person name="Suttiyut T."/>
            <person name="Ogas R."/>
            <person name="Tomko P."/>
            <person name="Gavelis G."/>
            <person name="Widhalm J.R."/>
            <person name="Wisecaver J.H."/>
        </authorList>
    </citation>
    <scope>NUCLEOTIDE SEQUENCE</scope>
    <source>
        <strain evidence="2">ECLA1</strain>
    </source>
</reference>